<feature type="non-terminal residue" evidence="2">
    <location>
        <position position="1"/>
    </location>
</feature>
<dbReference type="InterPro" id="IPR036505">
    <property type="entry name" value="Amidase/PGRP_sf"/>
</dbReference>
<evidence type="ECO:0000313" key="3">
    <source>
        <dbReference type="Proteomes" id="UP000283576"/>
    </source>
</evidence>
<dbReference type="Pfam" id="PF01510">
    <property type="entry name" value="Amidase_2"/>
    <property type="match status" value="1"/>
</dbReference>
<evidence type="ECO:0000313" key="2">
    <source>
        <dbReference type="EMBL" id="RIL35521.1"/>
    </source>
</evidence>
<sequence length="72" mass="8074">NASEQRLEAGIAHSYISGNRVWQALPESYIAWHTANAYGNRNYYGIENCQSMSASDKDFLANEQSAFQEAAR</sequence>
<name>A0A418HJL9_STAGA</name>
<dbReference type="GO" id="GO:0009253">
    <property type="term" value="P:peptidoglycan catabolic process"/>
    <property type="evidence" value="ECO:0007669"/>
    <property type="project" value="InterPro"/>
</dbReference>
<dbReference type="InterPro" id="IPR002502">
    <property type="entry name" value="Amidase_domain"/>
</dbReference>
<dbReference type="Proteomes" id="UP000283576">
    <property type="component" value="Unassembled WGS sequence"/>
</dbReference>
<protein>
    <submittedName>
        <fullName evidence="2">Autolysin</fullName>
    </submittedName>
</protein>
<comment type="caution">
    <text evidence="2">The sequence shown here is derived from an EMBL/GenBank/DDBJ whole genome shotgun (WGS) entry which is preliminary data.</text>
</comment>
<accession>A0A418HJL9</accession>
<reference evidence="2 3" key="1">
    <citation type="journal article" date="2016" name="Front. Microbiol.">
        <title>Comprehensive Phylogenetic Analysis of Bovine Non-aureus Staphylococci Species Based on Whole-Genome Sequencing.</title>
        <authorList>
            <person name="Naushad S."/>
            <person name="Barkema H.W."/>
            <person name="Luby C."/>
            <person name="Condas L.A."/>
            <person name="Nobrega D.B."/>
            <person name="Carson D.A."/>
            <person name="De Buck J."/>
        </authorList>
    </citation>
    <scope>NUCLEOTIDE SEQUENCE [LARGE SCALE GENOMIC DNA]</scope>
    <source>
        <strain evidence="2 3">SNUC 1388</strain>
    </source>
</reference>
<organism evidence="2 3">
    <name type="scientific">Staphylococcus gallinarum</name>
    <dbReference type="NCBI Taxonomy" id="1293"/>
    <lineage>
        <taxon>Bacteria</taxon>
        <taxon>Bacillati</taxon>
        <taxon>Bacillota</taxon>
        <taxon>Bacilli</taxon>
        <taxon>Bacillales</taxon>
        <taxon>Staphylococcaceae</taxon>
        <taxon>Staphylococcus</taxon>
    </lineage>
</organism>
<proteinExistence type="predicted"/>
<dbReference type="GO" id="GO:0008745">
    <property type="term" value="F:N-acetylmuramoyl-L-alanine amidase activity"/>
    <property type="evidence" value="ECO:0007669"/>
    <property type="project" value="InterPro"/>
</dbReference>
<evidence type="ECO:0000259" key="1">
    <source>
        <dbReference type="Pfam" id="PF01510"/>
    </source>
</evidence>
<feature type="domain" description="N-acetylmuramoyl-L-alanine amidase" evidence="1">
    <location>
        <begin position="10"/>
        <end position="63"/>
    </location>
</feature>
<dbReference type="EMBL" id="QXRZ01000452">
    <property type="protein sequence ID" value="RIL35521.1"/>
    <property type="molecule type" value="Genomic_DNA"/>
</dbReference>
<dbReference type="AlphaFoldDB" id="A0A418HJL9"/>
<gene>
    <name evidence="2" type="ORF">BUZ01_16120</name>
</gene>
<feature type="non-terminal residue" evidence="2">
    <location>
        <position position="72"/>
    </location>
</feature>
<dbReference type="Gene3D" id="3.40.80.10">
    <property type="entry name" value="Peptidoglycan recognition protein-like"/>
    <property type="match status" value="1"/>
</dbReference>
<dbReference type="SUPFAM" id="SSF55846">
    <property type="entry name" value="N-acetylmuramoyl-L-alanine amidase-like"/>
    <property type="match status" value="1"/>
</dbReference>
<dbReference type="RefSeq" id="WP_182475707.1">
    <property type="nucleotide sequence ID" value="NZ_QXRZ01000452.1"/>
</dbReference>